<keyword evidence="1" id="KW-0812">Transmembrane</keyword>
<keyword evidence="3" id="KW-1185">Reference proteome</keyword>
<feature type="transmembrane region" description="Helical" evidence="1">
    <location>
        <begin position="51"/>
        <end position="72"/>
    </location>
</feature>
<gene>
    <name evidence="2" type="ORF">SAMN05216216_12017</name>
</gene>
<evidence type="ECO:0000256" key="1">
    <source>
        <dbReference type="SAM" id="Phobius"/>
    </source>
</evidence>
<accession>A0A1G9H2E4</accession>
<keyword evidence="1" id="KW-0472">Membrane</keyword>
<dbReference type="Proteomes" id="UP000199008">
    <property type="component" value="Unassembled WGS sequence"/>
</dbReference>
<dbReference type="EMBL" id="FNFY01000020">
    <property type="protein sequence ID" value="SDL06995.1"/>
    <property type="molecule type" value="Genomic_DNA"/>
</dbReference>
<dbReference type="RefSeq" id="WP_092987228.1">
    <property type="nucleotide sequence ID" value="NZ_FNFY01000020.1"/>
</dbReference>
<keyword evidence="1" id="KW-1133">Transmembrane helix</keyword>
<protein>
    <submittedName>
        <fullName evidence="2">Uncharacterized protein</fullName>
    </submittedName>
</protein>
<dbReference type="AlphaFoldDB" id="A0A1G9H2E4"/>
<organism evidence="2 3">
    <name type="scientific">Lacicoccus qingdaonensis</name>
    <dbReference type="NCBI Taxonomy" id="576118"/>
    <lineage>
        <taxon>Bacteria</taxon>
        <taxon>Bacillati</taxon>
        <taxon>Bacillota</taxon>
        <taxon>Bacilli</taxon>
        <taxon>Bacillales</taxon>
        <taxon>Salinicoccaceae</taxon>
        <taxon>Lacicoccus</taxon>
    </lineage>
</organism>
<proteinExistence type="predicted"/>
<evidence type="ECO:0000313" key="2">
    <source>
        <dbReference type="EMBL" id="SDL06995.1"/>
    </source>
</evidence>
<dbReference type="OrthoDB" id="9877704at2"/>
<sequence length="75" mass="8604">MLRLLCIAIPVAILVFHLIFDDALLWLISLLFGLLGFLFSFINLKFRVNPLAWGLFALNIGMFIFTVVYTVLHFS</sequence>
<reference evidence="3" key="1">
    <citation type="submission" date="2016-10" db="EMBL/GenBank/DDBJ databases">
        <authorList>
            <person name="Varghese N."/>
            <person name="Submissions S."/>
        </authorList>
    </citation>
    <scope>NUCLEOTIDE SEQUENCE [LARGE SCALE GENOMIC DNA]</scope>
    <source>
        <strain evidence="3">CGMCC 1.8895</strain>
    </source>
</reference>
<feature type="transmembrane region" description="Helical" evidence="1">
    <location>
        <begin position="26"/>
        <end position="44"/>
    </location>
</feature>
<evidence type="ECO:0000313" key="3">
    <source>
        <dbReference type="Proteomes" id="UP000199008"/>
    </source>
</evidence>
<feature type="transmembrane region" description="Helical" evidence="1">
    <location>
        <begin position="5"/>
        <end position="20"/>
    </location>
</feature>
<name>A0A1G9H2E4_9BACL</name>